<dbReference type="InterPro" id="IPR038050">
    <property type="entry name" value="Neuro_actylchol_rec"/>
</dbReference>
<evidence type="ECO:0000256" key="3">
    <source>
        <dbReference type="ARBA" id="ARBA00022692"/>
    </source>
</evidence>
<evidence type="ECO:0000313" key="9">
    <source>
        <dbReference type="EMBL" id="KAJ7327713.1"/>
    </source>
</evidence>
<dbReference type="PROSITE" id="PS00236">
    <property type="entry name" value="NEUROTR_ION_CHANNEL"/>
    <property type="match status" value="1"/>
</dbReference>
<feature type="transmembrane region" description="Helical" evidence="6">
    <location>
        <begin position="473"/>
        <end position="493"/>
    </location>
</feature>
<keyword evidence="6" id="KW-0407">Ion channel</keyword>
<dbReference type="Gene3D" id="2.70.170.10">
    <property type="entry name" value="Neurotransmitter-gated ion-channel ligand-binding domain"/>
    <property type="match status" value="1"/>
</dbReference>
<feature type="transmembrane region" description="Helical" evidence="6">
    <location>
        <begin position="309"/>
        <end position="332"/>
    </location>
</feature>
<protein>
    <submittedName>
        <fullName evidence="9">Uncharacterized protein</fullName>
    </submittedName>
</protein>
<evidence type="ECO:0000256" key="1">
    <source>
        <dbReference type="ARBA" id="ARBA00004141"/>
    </source>
</evidence>
<evidence type="ECO:0000259" key="7">
    <source>
        <dbReference type="Pfam" id="PF02931"/>
    </source>
</evidence>
<dbReference type="PANTHER" id="PTHR18945">
    <property type="entry name" value="NEUROTRANSMITTER GATED ION CHANNEL"/>
    <property type="match status" value="1"/>
</dbReference>
<feature type="transmembrane region" description="Helical" evidence="6">
    <location>
        <begin position="274"/>
        <end position="289"/>
    </location>
</feature>
<evidence type="ECO:0000256" key="2">
    <source>
        <dbReference type="ARBA" id="ARBA00009237"/>
    </source>
</evidence>
<keyword evidence="3 6" id="KW-0812">Transmembrane</keyword>
<dbReference type="InterPro" id="IPR036719">
    <property type="entry name" value="Neuro-gated_channel_TM_sf"/>
</dbReference>
<dbReference type="InterPro" id="IPR006029">
    <property type="entry name" value="Neurotrans-gated_channel_TM"/>
</dbReference>
<dbReference type="GO" id="GO:0004888">
    <property type="term" value="F:transmembrane signaling receptor activity"/>
    <property type="evidence" value="ECO:0007669"/>
    <property type="project" value="InterPro"/>
</dbReference>
<evidence type="ECO:0000256" key="5">
    <source>
        <dbReference type="ARBA" id="ARBA00023136"/>
    </source>
</evidence>
<dbReference type="AlphaFoldDB" id="A0A9X0CF13"/>
<comment type="subcellular location">
    <subcellularLocation>
        <location evidence="1">Membrane</location>
        <topology evidence="1">Multi-pass membrane protein</topology>
    </subcellularLocation>
</comment>
<dbReference type="GO" id="GO:0005230">
    <property type="term" value="F:extracellular ligand-gated monoatomic ion channel activity"/>
    <property type="evidence" value="ECO:0007669"/>
    <property type="project" value="InterPro"/>
</dbReference>
<gene>
    <name evidence="9" type="ORF">OS493_026591</name>
</gene>
<dbReference type="OrthoDB" id="5975154at2759"/>
<dbReference type="GO" id="GO:0016020">
    <property type="term" value="C:membrane"/>
    <property type="evidence" value="ECO:0007669"/>
    <property type="project" value="UniProtKB-SubCell"/>
</dbReference>
<proteinExistence type="inferred from homology"/>
<dbReference type="EMBL" id="MU827800">
    <property type="protein sequence ID" value="KAJ7327713.1"/>
    <property type="molecule type" value="Genomic_DNA"/>
</dbReference>
<sequence>MKILLLTWTILSQFWNVINSTSGSAENSSQQRLLTTLFAKYDGDGRPGSDRSRAVLVSFGAKLVRIINLKERDNTIRSQWWIYQRWTNSDLTWNAADYNNTDVIHVSPRKVWVPDVILYNSADDNDKLGGGTEKYKTKISINASGTCKWMAPAIFQSTCDVNIEYFPFDEQICTLKFGSWAFDGSEVDIVVDESETGAKGDIYKNNTEWELVSVTAVRIEDKYSCCINPYPSVIITLHLRRRYYFYMVNLVVPCSLIAVMVLLSFILPPESGERIGLGITVLMAMAIFQELTSAKLPADSQYIPLLAKYYSSAITEIGLALFATCVILNFYYQRCVMPKWLKRIMFSVLGPMVRIKYVPSNTKSRKHLIVEENCELAQNSECPYSAPIEMRTMNILNETLCEGNGCCNQDGQPSPIQRTRSRKRSIRETPILNDHVDKQQGKYLFDPVDELGDDETINNNKDWQMAAKILDRVVLILGILISFATFLCIFLQAPRVREMFW</sequence>
<dbReference type="InterPro" id="IPR036734">
    <property type="entry name" value="Neur_chan_lig-bd_sf"/>
</dbReference>
<feature type="domain" description="Neurotransmitter-gated ion-channel transmembrane" evidence="8">
    <location>
        <begin position="250"/>
        <end position="485"/>
    </location>
</feature>
<dbReference type="Pfam" id="PF02932">
    <property type="entry name" value="Neur_chan_memb"/>
    <property type="match status" value="1"/>
</dbReference>
<dbReference type="FunFam" id="2.70.170.10:FF:000016">
    <property type="entry name" value="Nicotinic acetylcholine receptor subunit"/>
    <property type="match status" value="1"/>
</dbReference>
<dbReference type="FunFam" id="1.20.58.390:FF:000043">
    <property type="entry name" value="AcetylCholine Receptor"/>
    <property type="match status" value="1"/>
</dbReference>
<feature type="signal peptide" evidence="6">
    <location>
        <begin position="1"/>
        <end position="20"/>
    </location>
</feature>
<keyword evidence="6" id="KW-0813">Transport</keyword>
<keyword evidence="10" id="KW-1185">Reference proteome</keyword>
<name>A0A9X0CF13_9CNID</name>
<keyword evidence="5 6" id="KW-0472">Membrane</keyword>
<dbReference type="CDD" id="cd18997">
    <property type="entry name" value="LGIC_ECD_nAChR"/>
    <property type="match status" value="1"/>
</dbReference>
<comment type="similarity">
    <text evidence="2">Belongs to the ligand-gated ion channel (TC 1.A.9) family. Acetylcholine receptor (TC 1.A.9.1) subfamily.</text>
</comment>
<feature type="domain" description="Neurotransmitter-gated ion-channel ligand-binding" evidence="7">
    <location>
        <begin position="30"/>
        <end position="243"/>
    </location>
</feature>
<dbReference type="SUPFAM" id="SSF90112">
    <property type="entry name" value="Neurotransmitter-gated ion-channel transmembrane pore"/>
    <property type="match status" value="1"/>
</dbReference>
<dbReference type="CDD" id="cd19051">
    <property type="entry name" value="LGIC_TM_cation"/>
    <property type="match status" value="1"/>
</dbReference>
<keyword evidence="6" id="KW-0732">Signal</keyword>
<dbReference type="InterPro" id="IPR018000">
    <property type="entry name" value="Neurotransmitter_ion_chnl_CS"/>
</dbReference>
<comment type="caution">
    <text evidence="9">The sequence shown here is derived from an EMBL/GenBank/DDBJ whole genome shotgun (WGS) entry which is preliminary data.</text>
</comment>
<dbReference type="InterPro" id="IPR006202">
    <property type="entry name" value="Neur_chan_lig-bd"/>
</dbReference>
<dbReference type="Gene3D" id="1.20.58.390">
    <property type="entry name" value="Neurotransmitter-gated ion-channel transmembrane domain"/>
    <property type="match status" value="1"/>
</dbReference>
<feature type="chain" id="PRO_5041012840" evidence="6">
    <location>
        <begin position="21"/>
        <end position="501"/>
    </location>
</feature>
<evidence type="ECO:0000313" key="10">
    <source>
        <dbReference type="Proteomes" id="UP001163046"/>
    </source>
</evidence>
<keyword evidence="4 6" id="KW-1133">Transmembrane helix</keyword>
<reference evidence="9" key="1">
    <citation type="submission" date="2023-01" db="EMBL/GenBank/DDBJ databases">
        <title>Genome assembly of the deep-sea coral Lophelia pertusa.</title>
        <authorList>
            <person name="Herrera S."/>
            <person name="Cordes E."/>
        </authorList>
    </citation>
    <scope>NUCLEOTIDE SEQUENCE</scope>
    <source>
        <strain evidence="9">USNM1676648</strain>
        <tissue evidence="9">Polyp</tissue>
    </source>
</reference>
<dbReference type="Proteomes" id="UP001163046">
    <property type="component" value="Unassembled WGS sequence"/>
</dbReference>
<organism evidence="9 10">
    <name type="scientific">Desmophyllum pertusum</name>
    <dbReference type="NCBI Taxonomy" id="174260"/>
    <lineage>
        <taxon>Eukaryota</taxon>
        <taxon>Metazoa</taxon>
        <taxon>Cnidaria</taxon>
        <taxon>Anthozoa</taxon>
        <taxon>Hexacorallia</taxon>
        <taxon>Scleractinia</taxon>
        <taxon>Caryophylliina</taxon>
        <taxon>Caryophylliidae</taxon>
        <taxon>Desmophyllum</taxon>
    </lineage>
</organism>
<accession>A0A9X0CF13</accession>
<dbReference type="PRINTS" id="PR00252">
    <property type="entry name" value="NRIONCHANNEL"/>
</dbReference>
<evidence type="ECO:0000256" key="6">
    <source>
        <dbReference type="RuleBase" id="RU000687"/>
    </source>
</evidence>
<keyword evidence="6" id="KW-0406">Ion transport</keyword>
<feature type="transmembrane region" description="Helical" evidence="6">
    <location>
        <begin position="243"/>
        <end position="267"/>
    </location>
</feature>
<dbReference type="InterPro" id="IPR006201">
    <property type="entry name" value="Neur_channel"/>
</dbReference>
<evidence type="ECO:0000256" key="4">
    <source>
        <dbReference type="ARBA" id="ARBA00022989"/>
    </source>
</evidence>
<dbReference type="SUPFAM" id="SSF63712">
    <property type="entry name" value="Nicotinic receptor ligand binding domain-like"/>
    <property type="match status" value="1"/>
</dbReference>
<evidence type="ECO:0000259" key="8">
    <source>
        <dbReference type="Pfam" id="PF02932"/>
    </source>
</evidence>
<dbReference type="Pfam" id="PF02931">
    <property type="entry name" value="Neur_chan_LBD"/>
    <property type="match status" value="1"/>
</dbReference>